<dbReference type="Proteomes" id="UP000235965">
    <property type="component" value="Unassembled WGS sequence"/>
</dbReference>
<evidence type="ECO:0000256" key="2">
    <source>
        <dbReference type="ARBA" id="ARBA00022771"/>
    </source>
</evidence>
<accession>A0A2J7PTN8</accession>
<dbReference type="GO" id="GO:0005737">
    <property type="term" value="C:cytoplasm"/>
    <property type="evidence" value="ECO:0007669"/>
    <property type="project" value="TreeGrafter"/>
</dbReference>
<dbReference type="GO" id="GO:0034451">
    <property type="term" value="C:centriolar satellite"/>
    <property type="evidence" value="ECO:0007669"/>
    <property type="project" value="TreeGrafter"/>
</dbReference>
<dbReference type="FunCoup" id="A0A2J7PTN8">
    <property type="interactions" value="23"/>
</dbReference>
<feature type="domain" description="MYND-type" evidence="5">
    <location>
        <begin position="394"/>
        <end position="429"/>
    </location>
</feature>
<evidence type="ECO:0000256" key="3">
    <source>
        <dbReference type="ARBA" id="ARBA00022833"/>
    </source>
</evidence>
<dbReference type="OrthoDB" id="432970at2759"/>
<keyword evidence="1" id="KW-0479">Metal-binding</keyword>
<dbReference type="STRING" id="105785.A0A2J7PTN8"/>
<dbReference type="GO" id="GO:0008270">
    <property type="term" value="F:zinc ion binding"/>
    <property type="evidence" value="ECO:0007669"/>
    <property type="project" value="UniProtKB-KW"/>
</dbReference>
<dbReference type="GO" id="GO:0036159">
    <property type="term" value="P:inner dynein arm assembly"/>
    <property type="evidence" value="ECO:0007669"/>
    <property type="project" value="TreeGrafter"/>
</dbReference>
<dbReference type="InterPro" id="IPR002893">
    <property type="entry name" value="Znf_MYND"/>
</dbReference>
<evidence type="ECO:0000256" key="4">
    <source>
        <dbReference type="PROSITE-ProRule" id="PRU00134"/>
    </source>
</evidence>
<keyword evidence="7" id="KW-1185">Reference proteome</keyword>
<evidence type="ECO:0000313" key="6">
    <source>
        <dbReference type="EMBL" id="PNF19693.1"/>
    </source>
</evidence>
<name>A0A2J7PTN8_9NEOP</name>
<dbReference type="InParanoid" id="A0A2J7PTN8"/>
<keyword evidence="3" id="KW-0862">Zinc</keyword>
<dbReference type="GO" id="GO:0036158">
    <property type="term" value="P:outer dynein arm assembly"/>
    <property type="evidence" value="ECO:0007669"/>
    <property type="project" value="TreeGrafter"/>
</dbReference>
<dbReference type="SUPFAM" id="SSF144232">
    <property type="entry name" value="HIT/MYND zinc finger-like"/>
    <property type="match status" value="1"/>
</dbReference>
<dbReference type="EMBL" id="NEVH01021235">
    <property type="protein sequence ID" value="PNF19693.1"/>
    <property type="molecule type" value="Genomic_DNA"/>
</dbReference>
<dbReference type="Pfam" id="PF01753">
    <property type="entry name" value="zf-MYND"/>
    <property type="match status" value="1"/>
</dbReference>
<evidence type="ECO:0000259" key="5">
    <source>
        <dbReference type="PROSITE" id="PS50865"/>
    </source>
</evidence>
<evidence type="ECO:0000256" key="1">
    <source>
        <dbReference type="ARBA" id="ARBA00022723"/>
    </source>
</evidence>
<gene>
    <name evidence="6" type="primary">zmynd10</name>
    <name evidence="6" type="ORF">B7P43_G15912</name>
</gene>
<dbReference type="AlphaFoldDB" id="A0A2J7PTN8"/>
<organism evidence="6 7">
    <name type="scientific">Cryptotermes secundus</name>
    <dbReference type="NCBI Taxonomy" id="105785"/>
    <lineage>
        <taxon>Eukaryota</taxon>
        <taxon>Metazoa</taxon>
        <taxon>Ecdysozoa</taxon>
        <taxon>Arthropoda</taxon>
        <taxon>Hexapoda</taxon>
        <taxon>Insecta</taxon>
        <taxon>Pterygota</taxon>
        <taxon>Neoptera</taxon>
        <taxon>Polyneoptera</taxon>
        <taxon>Dictyoptera</taxon>
        <taxon>Blattodea</taxon>
        <taxon>Blattoidea</taxon>
        <taxon>Termitoidae</taxon>
        <taxon>Kalotermitidae</taxon>
        <taxon>Cryptotermitinae</taxon>
        <taxon>Cryptotermes</taxon>
    </lineage>
</organism>
<comment type="caution">
    <text evidence="6">The sequence shown here is derived from an EMBL/GenBank/DDBJ whole genome shotgun (WGS) entry which is preliminary data.</text>
</comment>
<dbReference type="PANTHER" id="PTHR13244:SF7">
    <property type="entry name" value="ZINC FINGER MYND DOMAIN-CONTAINING PROTEIN 10"/>
    <property type="match status" value="1"/>
</dbReference>
<dbReference type="InterPro" id="IPR052298">
    <property type="entry name" value="ZMYND10"/>
</dbReference>
<proteinExistence type="predicted"/>
<evidence type="ECO:0000313" key="7">
    <source>
        <dbReference type="Proteomes" id="UP000235965"/>
    </source>
</evidence>
<reference evidence="6 7" key="1">
    <citation type="submission" date="2017-12" db="EMBL/GenBank/DDBJ databases">
        <title>Hemimetabolous genomes reveal molecular basis of termite eusociality.</title>
        <authorList>
            <person name="Harrison M.C."/>
            <person name="Jongepier E."/>
            <person name="Robertson H.M."/>
            <person name="Arning N."/>
            <person name="Bitard-Feildel T."/>
            <person name="Chao H."/>
            <person name="Childers C.P."/>
            <person name="Dinh H."/>
            <person name="Doddapaneni H."/>
            <person name="Dugan S."/>
            <person name="Gowin J."/>
            <person name="Greiner C."/>
            <person name="Han Y."/>
            <person name="Hu H."/>
            <person name="Hughes D.S.T."/>
            <person name="Huylmans A.-K."/>
            <person name="Kemena C."/>
            <person name="Kremer L.P.M."/>
            <person name="Lee S.L."/>
            <person name="Lopez-Ezquerra A."/>
            <person name="Mallet L."/>
            <person name="Monroy-Kuhn J.M."/>
            <person name="Moser A."/>
            <person name="Murali S.C."/>
            <person name="Muzny D.M."/>
            <person name="Otani S."/>
            <person name="Piulachs M.-D."/>
            <person name="Poelchau M."/>
            <person name="Qu J."/>
            <person name="Schaub F."/>
            <person name="Wada-Katsumata A."/>
            <person name="Worley K.C."/>
            <person name="Xie Q."/>
            <person name="Ylla G."/>
            <person name="Poulsen M."/>
            <person name="Gibbs R.A."/>
            <person name="Schal C."/>
            <person name="Richards S."/>
            <person name="Belles X."/>
            <person name="Korb J."/>
            <person name="Bornberg-Bauer E."/>
        </authorList>
    </citation>
    <scope>NUCLEOTIDE SEQUENCE [LARGE SCALE GENOMIC DNA]</scope>
    <source>
        <tissue evidence="6">Whole body</tissue>
    </source>
</reference>
<dbReference type="PROSITE" id="PS50865">
    <property type="entry name" value="ZF_MYND_2"/>
    <property type="match status" value="1"/>
</dbReference>
<dbReference type="PANTHER" id="PTHR13244">
    <property type="entry name" value="ZINC FINGER MYND DOMAIN CONTAINING PROTEIN 10"/>
    <property type="match status" value="1"/>
</dbReference>
<sequence length="440" mass="49942">MTQAVQDILLPGVVELYVKTTEPSDITELGSPSWFDAHERLQKLHQQAILEARELREESVKEMMISHNKIPILVHEAICISVWREKVLPLLLKITPEPNSVFIPYMVLFHEATAIEFMETLVYHSECCEALGENSLELLDYCSSAIIRLLAQSEREVPEPSQTLNASQDLGQKEMTLAFNIGIKCISIIGCIAQHLDSLPLSATSHMFVNHDIPLLLANIIEQKPWIKDGPSGKTLKFEDCKWQEIKGEDNMKVTRAEAQTWLALRQLLLDPRCPAHYDINEYHKNQLLKLQCFLHDTLLDQLSPLVELKYWLAKLASSHPPPITRRPLLLEVVPQIKQRLLEKNSKRWKKIAARQAEAMFCEKETHIKAIMKSLNETYDLDTLEALVLGPPVCVACGKPAPKKCSQCKAPYCGRECQVKDWSKHKTPCGLVSSHHKTGD</sequence>
<dbReference type="Gene3D" id="6.10.140.2220">
    <property type="match status" value="1"/>
</dbReference>
<keyword evidence="2 4" id="KW-0863">Zinc-finger</keyword>
<dbReference type="GO" id="GO:0044458">
    <property type="term" value="P:motile cilium assembly"/>
    <property type="evidence" value="ECO:0007669"/>
    <property type="project" value="TreeGrafter"/>
</dbReference>
<protein>
    <submittedName>
        <fullName evidence="6">Zinc finger MYND domain-containing protein 10</fullName>
    </submittedName>
</protein>